<keyword evidence="8" id="KW-0032">Aminotransferase</keyword>
<dbReference type="RefSeq" id="WP_034238055.1">
    <property type="nucleotide sequence ID" value="NZ_AQRA01000001.1"/>
</dbReference>
<dbReference type="GO" id="GO:0051213">
    <property type="term" value="F:dioxygenase activity"/>
    <property type="evidence" value="ECO:0007669"/>
    <property type="project" value="UniProtKB-KW"/>
</dbReference>
<protein>
    <recommendedName>
        <fullName evidence="6">2-oxoadipate dioxygenase/decarboxylase</fullName>
        <ecNumber evidence="6">1.13.11.93</ecNumber>
    </recommendedName>
    <alternativeName>
        <fullName evidence="7">2-hydroxyglutarate synthase</fullName>
    </alternativeName>
</protein>
<name>A0A023BZJ2_9FLAO</name>
<dbReference type="Pfam" id="PF07063">
    <property type="entry name" value="HGLS"/>
    <property type="match status" value="1"/>
</dbReference>
<sequence>MDLTYFFEELWKQYTVKTPSAQKIKSLFEAEGNTVFNDHIAIRTFNDPRVSIDILAKPFIAMGYEPKGEYHFKTKKLRAKHFEHKSDGNAPKIFISELLLEEFSVELNSIIQNSINQIDHTVLQQEDLILKGRVWDKPSFEIYKRLLSASEYAAWVYVNGFCSNHFTVDVNKLQTFKNLSQVNEFLKENGFKMNTSGGEIKGSASQLLEQSSILADVVEVEFEENVKEITSCYYEFSYRYKNNQDAIFNGFIADSADKIFESTDMQLQHS</sequence>
<dbReference type="Gene3D" id="3.10.180.50">
    <property type="match status" value="1"/>
</dbReference>
<dbReference type="InterPro" id="IPR009770">
    <property type="entry name" value="HGLS"/>
</dbReference>
<gene>
    <name evidence="8" type="ORF">ATO12_01650</name>
</gene>
<evidence type="ECO:0000256" key="7">
    <source>
        <dbReference type="ARBA" id="ARBA00035045"/>
    </source>
</evidence>
<dbReference type="GO" id="GO:0008483">
    <property type="term" value="F:transaminase activity"/>
    <property type="evidence" value="ECO:0007669"/>
    <property type="project" value="UniProtKB-KW"/>
</dbReference>
<comment type="caution">
    <text evidence="8">The sequence shown here is derived from an EMBL/GenBank/DDBJ whole genome shotgun (WGS) entry which is preliminary data.</text>
</comment>
<dbReference type="PANTHER" id="PTHR31136">
    <property type="entry name" value="DUF1338 DOMAIN-CONTAINING PROTEIN"/>
    <property type="match status" value="1"/>
</dbReference>
<evidence type="ECO:0000256" key="3">
    <source>
        <dbReference type="ARBA" id="ARBA00023002"/>
    </source>
</evidence>
<comment type="cofactor">
    <cofactor evidence="1">
        <name>Fe(2+)</name>
        <dbReference type="ChEBI" id="CHEBI:29033"/>
    </cofactor>
</comment>
<keyword evidence="2" id="KW-0223">Dioxygenase</keyword>
<evidence type="ECO:0000256" key="6">
    <source>
        <dbReference type="ARBA" id="ARBA00035023"/>
    </source>
</evidence>
<evidence type="ECO:0000256" key="5">
    <source>
        <dbReference type="ARBA" id="ARBA00035013"/>
    </source>
</evidence>
<evidence type="ECO:0000313" key="9">
    <source>
        <dbReference type="Proteomes" id="UP000023541"/>
    </source>
</evidence>
<dbReference type="EMBL" id="AQRA01000001">
    <property type="protein sequence ID" value="EZH75512.1"/>
    <property type="molecule type" value="Genomic_DNA"/>
</dbReference>
<dbReference type="EC" id="1.13.11.93" evidence="6"/>
<evidence type="ECO:0000313" key="8">
    <source>
        <dbReference type="EMBL" id="EZH75512.1"/>
    </source>
</evidence>
<keyword evidence="8" id="KW-0808">Transferase</keyword>
<comment type="similarity">
    <text evidence="5">Belongs to the 2-oxoadipate dioxygenase/decarboxylase family.</text>
</comment>
<dbReference type="CDD" id="cd16350">
    <property type="entry name" value="VOC_like"/>
    <property type="match status" value="1"/>
</dbReference>
<dbReference type="AlphaFoldDB" id="A0A023BZJ2"/>
<proteinExistence type="inferred from homology"/>
<organism evidence="8 9">
    <name type="scientific">Aquimarina atlantica</name>
    <dbReference type="NCBI Taxonomy" id="1317122"/>
    <lineage>
        <taxon>Bacteria</taxon>
        <taxon>Pseudomonadati</taxon>
        <taxon>Bacteroidota</taxon>
        <taxon>Flavobacteriia</taxon>
        <taxon>Flavobacteriales</taxon>
        <taxon>Flavobacteriaceae</taxon>
        <taxon>Aquimarina</taxon>
    </lineage>
</organism>
<keyword evidence="3" id="KW-0560">Oxidoreductase</keyword>
<dbReference type="OrthoDB" id="506370at2"/>
<keyword evidence="4" id="KW-0408">Iron</keyword>
<reference evidence="8 9" key="1">
    <citation type="submission" date="2014-04" db="EMBL/GenBank/DDBJ databases">
        <title>Aquimarina sp. 22II-S11-z7 Genome Sequencing.</title>
        <authorList>
            <person name="Lai Q."/>
        </authorList>
    </citation>
    <scope>NUCLEOTIDE SEQUENCE [LARGE SCALE GENOMIC DNA]</scope>
    <source>
        <strain evidence="8 9">22II-S11-z7</strain>
    </source>
</reference>
<dbReference type="SMART" id="SM01150">
    <property type="entry name" value="DUF1338"/>
    <property type="match status" value="1"/>
</dbReference>
<evidence type="ECO:0000256" key="2">
    <source>
        <dbReference type="ARBA" id="ARBA00022964"/>
    </source>
</evidence>
<dbReference type="PANTHER" id="PTHR31136:SF5">
    <property type="entry name" value="2-OXOADIPATE DIOXYGENASE_DECARBOXYLASE, CHLOROPLASTIC"/>
    <property type="match status" value="1"/>
</dbReference>
<keyword evidence="9" id="KW-1185">Reference proteome</keyword>
<evidence type="ECO:0000256" key="1">
    <source>
        <dbReference type="ARBA" id="ARBA00001954"/>
    </source>
</evidence>
<evidence type="ECO:0000256" key="4">
    <source>
        <dbReference type="ARBA" id="ARBA00023004"/>
    </source>
</evidence>
<dbReference type="Proteomes" id="UP000023541">
    <property type="component" value="Unassembled WGS sequence"/>
</dbReference>
<dbReference type="STRING" id="1317122.ATO12_01650"/>
<dbReference type="eggNOG" id="COG5383">
    <property type="taxonomic scope" value="Bacteria"/>
</dbReference>
<accession>A0A023BZJ2</accession>